<reference evidence="3 4" key="1">
    <citation type="journal article" date="2009" name="Nat. Biotechnol.">
        <title>Genome sequence of the recombinant protein production host Pichia pastoris.</title>
        <authorList>
            <person name="De Schutter K."/>
            <person name="Lin Y.C."/>
            <person name="Tiels P."/>
            <person name="Van Hecke A."/>
            <person name="Glinka S."/>
            <person name="Weber-Lehmann J."/>
            <person name="Rouze P."/>
            <person name="Van de Peer Y."/>
            <person name="Callewaert N."/>
        </authorList>
    </citation>
    <scope>NUCLEOTIDE SEQUENCE [LARGE SCALE GENOMIC DNA]</scope>
    <source>
        <strain evidence="4">GS115 / ATCC 20864</strain>
    </source>
</reference>
<feature type="region of interest" description="Disordered" evidence="1">
    <location>
        <begin position="134"/>
        <end position="159"/>
    </location>
</feature>
<evidence type="ECO:0000313" key="3">
    <source>
        <dbReference type="EMBL" id="CAY69214.1"/>
    </source>
</evidence>
<gene>
    <name evidence="3" type="ordered locus">PAS_chr2-1_0579</name>
</gene>
<dbReference type="Proteomes" id="UP000000314">
    <property type="component" value="Chromosome 2"/>
</dbReference>
<feature type="domain" description="Transcription regulator Rua1 C-terminal" evidence="2">
    <location>
        <begin position="337"/>
        <end position="481"/>
    </location>
</feature>
<dbReference type="HOGENOM" id="CLU_543024_0_0_1"/>
<dbReference type="EMBL" id="FN392320">
    <property type="protein sequence ID" value="CAY69214.1"/>
    <property type="molecule type" value="Genomic_DNA"/>
</dbReference>
<dbReference type="KEGG" id="ppa:PAS_chr2-1_0579"/>
<protein>
    <submittedName>
        <fullName evidence="3">Regulatory subunit of acetolactate synthase</fullName>
    </submittedName>
</protein>
<name>C4R140_KOMPG</name>
<dbReference type="RefSeq" id="XP_002491494.1">
    <property type="nucleotide sequence ID" value="XM_002491449.1"/>
</dbReference>
<organism evidence="3 4">
    <name type="scientific">Komagataella phaffii (strain GS115 / ATCC 20864)</name>
    <name type="common">Yeast</name>
    <name type="synonym">Pichia pastoris</name>
    <dbReference type="NCBI Taxonomy" id="644223"/>
    <lineage>
        <taxon>Eukaryota</taxon>
        <taxon>Fungi</taxon>
        <taxon>Dikarya</taxon>
        <taxon>Ascomycota</taxon>
        <taxon>Saccharomycotina</taxon>
        <taxon>Pichiomycetes</taxon>
        <taxon>Pichiales</taxon>
        <taxon>Pichiaceae</taxon>
        <taxon>Komagataella</taxon>
    </lineage>
</organism>
<dbReference type="GeneID" id="8198016"/>
<evidence type="ECO:0000256" key="1">
    <source>
        <dbReference type="SAM" id="MobiDB-lite"/>
    </source>
</evidence>
<dbReference type="Pfam" id="PF14616">
    <property type="entry name" value="Rua1_C"/>
    <property type="match status" value="1"/>
</dbReference>
<feature type="compositionally biased region" description="Polar residues" evidence="1">
    <location>
        <begin position="134"/>
        <end position="156"/>
    </location>
</feature>
<keyword evidence="4" id="KW-1185">Reference proteome</keyword>
<evidence type="ECO:0000259" key="2">
    <source>
        <dbReference type="Pfam" id="PF14616"/>
    </source>
</evidence>
<proteinExistence type="predicted"/>
<dbReference type="AlphaFoldDB" id="C4R140"/>
<evidence type="ECO:0000313" key="4">
    <source>
        <dbReference type="Proteomes" id="UP000000314"/>
    </source>
</evidence>
<accession>C4R140</accession>
<dbReference type="InterPro" id="IPR028012">
    <property type="entry name" value="Rua1_C"/>
</dbReference>
<dbReference type="OrthoDB" id="3998204at2759"/>
<sequence length="502" mass="56480">MQRSSMYARICTSTELTIEFGTPESLIIVNKVQNLDLQCLSPNHTQVMYSFREDSSLSASLAINVDPNLVIRNNTSDLIVEMQNVYSSNKEFNFDMPGTEQDPLNDNCLATSFQPDFETNIFMGSSTESEVTTHQRIISQDPQQAQRADSNESFDTSPKAGSHIICFQLDNRSSFKEANPGLVNPFETTPPLREDLLLSLPPQNFISTYLLKNRGDDGVGVNEHVSETKPVNMDEIGPTGNNIDDFSSSFTAENMRHTSVVLLNSSEFCTEISQQLDFLKEQQEFEESNSVVSNQHSLASPEEECSLASLRIPNNISLHHLKKESKFHYATQNQGYLTTYSPRVYRTPKNNKNGTQGMCPYCVFDCSDVEEQNLLFFGMKDSSYVHHLGKNHGIYADGSVMPDPMFIIPNYAFTEAKRGKKKKSQGSSETKTVIANGAICPNPSCVEGTRHIIPIKVGDQMQGSRSSNKFLAYLRHHYEQHKKDTRVTNKSIAYVKQKMRHQ</sequence>
<dbReference type="InParanoid" id="C4R140"/>